<evidence type="ECO:0000256" key="4">
    <source>
        <dbReference type="ARBA" id="ARBA00022448"/>
    </source>
</evidence>
<keyword evidence="11 13" id="KW-0472">Membrane</keyword>
<proteinExistence type="inferred from homology"/>
<dbReference type="Gene3D" id="1.10.3470.10">
    <property type="entry name" value="ABC transporter involved in vitamin B12 uptake, BtuC"/>
    <property type="match status" value="1"/>
</dbReference>
<dbReference type="PANTHER" id="PTHR30477:SF23">
    <property type="entry name" value="HIGH-AFFINITY ZINC UPTAKE SYSTEM MEMBRANE PROTEIN ZNUB"/>
    <property type="match status" value="1"/>
</dbReference>
<keyword evidence="6 13" id="KW-0812">Transmembrane</keyword>
<dbReference type="GO" id="GO:0043190">
    <property type="term" value="C:ATP-binding cassette (ABC) transporter complex"/>
    <property type="evidence" value="ECO:0007669"/>
    <property type="project" value="InterPro"/>
</dbReference>
<evidence type="ECO:0000256" key="2">
    <source>
        <dbReference type="ARBA" id="ARBA00004651"/>
    </source>
</evidence>
<protein>
    <recommendedName>
        <fullName evidence="12">High-affinity zinc uptake system membrane protein ZnuB</fullName>
    </recommendedName>
</protein>
<evidence type="ECO:0000256" key="11">
    <source>
        <dbReference type="ARBA" id="ARBA00023136"/>
    </source>
</evidence>
<dbReference type="PANTHER" id="PTHR30477">
    <property type="entry name" value="ABC-TRANSPORTER METAL-BINDING PROTEIN"/>
    <property type="match status" value="1"/>
</dbReference>
<feature type="transmembrane region" description="Helical" evidence="13">
    <location>
        <begin position="173"/>
        <end position="203"/>
    </location>
</feature>
<keyword evidence="7" id="KW-0862">Zinc</keyword>
<reference evidence="14" key="1">
    <citation type="submission" date="2018-06" db="EMBL/GenBank/DDBJ databases">
        <authorList>
            <person name="Zhirakovskaya E."/>
        </authorList>
    </citation>
    <scope>NUCLEOTIDE SEQUENCE</scope>
</reference>
<name>A0A3B0W5F0_9ZZZZ</name>
<dbReference type="InterPro" id="IPR037294">
    <property type="entry name" value="ABC_BtuC-like"/>
</dbReference>
<evidence type="ECO:0000256" key="13">
    <source>
        <dbReference type="SAM" id="Phobius"/>
    </source>
</evidence>
<comment type="function">
    <text evidence="1">Involved in the high-affinity zinc uptake transport system.</text>
</comment>
<evidence type="ECO:0000256" key="8">
    <source>
        <dbReference type="ARBA" id="ARBA00022906"/>
    </source>
</evidence>
<keyword evidence="10" id="KW-0406">Ion transport</keyword>
<evidence type="ECO:0000256" key="5">
    <source>
        <dbReference type="ARBA" id="ARBA00022475"/>
    </source>
</evidence>
<evidence type="ECO:0000313" key="14">
    <source>
        <dbReference type="EMBL" id="VAW51148.1"/>
    </source>
</evidence>
<feature type="transmembrane region" description="Helical" evidence="13">
    <location>
        <begin position="6"/>
        <end position="29"/>
    </location>
</feature>
<dbReference type="AlphaFoldDB" id="A0A3B0W5F0"/>
<dbReference type="InterPro" id="IPR001626">
    <property type="entry name" value="ABC_TroCD"/>
</dbReference>
<keyword evidence="9 13" id="KW-1133">Transmembrane helix</keyword>
<evidence type="ECO:0000256" key="7">
    <source>
        <dbReference type="ARBA" id="ARBA00022833"/>
    </source>
</evidence>
<gene>
    <name evidence="14" type="ORF">MNBD_GAMMA05-1005</name>
</gene>
<evidence type="ECO:0000256" key="1">
    <source>
        <dbReference type="ARBA" id="ARBA00002313"/>
    </source>
</evidence>
<evidence type="ECO:0000256" key="6">
    <source>
        <dbReference type="ARBA" id="ARBA00022692"/>
    </source>
</evidence>
<keyword evidence="4" id="KW-0813">Transport</keyword>
<sequence>MDDFILYALLAGIALALVAAPLGCIVVWRRMAYFGDTLAHAALLGVALSIALQVLPVLGVTVIGVLLASLLYWLEKQRDLSTDTLLGILSHSALAAGLIMVSLLQAQGQSINLMAYLFGDILAINQQELVWMYVGVVVILLVFARMWSAMVSIAVNEELAKIDGINVNRDKFIFMLLLAMVIAVAIKVVGILLITALLIIPAASARLFSKSPVQMVYVAIGFAVAAVVAGLYGSMQWDLPAGPAIVVMAASGFLLARVIKSPSL</sequence>
<dbReference type="CDD" id="cd06550">
    <property type="entry name" value="TM_ABC_iron-siderophores_like"/>
    <property type="match status" value="1"/>
</dbReference>
<keyword evidence="8" id="KW-0864">Zinc transport</keyword>
<feature type="transmembrane region" description="Helical" evidence="13">
    <location>
        <begin position="130"/>
        <end position="153"/>
    </location>
</feature>
<dbReference type="GO" id="GO:0010043">
    <property type="term" value="P:response to zinc ion"/>
    <property type="evidence" value="ECO:0007669"/>
    <property type="project" value="TreeGrafter"/>
</dbReference>
<evidence type="ECO:0000256" key="10">
    <source>
        <dbReference type="ARBA" id="ARBA00023065"/>
    </source>
</evidence>
<comment type="subcellular location">
    <subcellularLocation>
        <location evidence="2">Cell membrane</location>
        <topology evidence="2">Multi-pass membrane protein</topology>
    </subcellularLocation>
</comment>
<dbReference type="SUPFAM" id="SSF81345">
    <property type="entry name" value="ABC transporter involved in vitamin B12 uptake, BtuC"/>
    <property type="match status" value="1"/>
</dbReference>
<feature type="transmembrane region" description="Helical" evidence="13">
    <location>
        <begin position="94"/>
        <end position="118"/>
    </location>
</feature>
<evidence type="ECO:0000256" key="12">
    <source>
        <dbReference type="ARBA" id="ARBA00040080"/>
    </source>
</evidence>
<dbReference type="Pfam" id="PF00950">
    <property type="entry name" value="ABC-3"/>
    <property type="match status" value="1"/>
</dbReference>
<feature type="transmembrane region" description="Helical" evidence="13">
    <location>
        <begin position="41"/>
        <end position="74"/>
    </location>
</feature>
<feature type="transmembrane region" description="Helical" evidence="13">
    <location>
        <begin position="215"/>
        <end position="235"/>
    </location>
</feature>
<evidence type="ECO:0000256" key="3">
    <source>
        <dbReference type="ARBA" id="ARBA00008034"/>
    </source>
</evidence>
<feature type="transmembrane region" description="Helical" evidence="13">
    <location>
        <begin position="241"/>
        <end position="259"/>
    </location>
</feature>
<dbReference type="EMBL" id="UOFE01000013">
    <property type="protein sequence ID" value="VAW51148.1"/>
    <property type="molecule type" value="Genomic_DNA"/>
</dbReference>
<keyword evidence="5" id="KW-1003">Cell membrane</keyword>
<comment type="similarity">
    <text evidence="3">Belongs to the ABC-3 integral membrane protein family.</text>
</comment>
<organism evidence="14">
    <name type="scientific">hydrothermal vent metagenome</name>
    <dbReference type="NCBI Taxonomy" id="652676"/>
    <lineage>
        <taxon>unclassified sequences</taxon>
        <taxon>metagenomes</taxon>
        <taxon>ecological metagenomes</taxon>
    </lineage>
</organism>
<evidence type="ECO:0000256" key="9">
    <source>
        <dbReference type="ARBA" id="ARBA00022989"/>
    </source>
</evidence>
<dbReference type="GO" id="GO:0006829">
    <property type="term" value="P:zinc ion transport"/>
    <property type="evidence" value="ECO:0007669"/>
    <property type="project" value="UniProtKB-KW"/>
</dbReference>
<accession>A0A3B0W5F0</accession>
<dbReference type="GO" id="GO:0055085">
    <property type="term" value="P:transmembrane transport"/>
    <property type="evidence" value="ECO:0007669"/>
    <property type="project" value="InterPro"/>
</dbReference>